<keyword evidence="10" id="KW-1185">Reference proteome</keyword>
<dbReference type="Proteomes" id="UP000199086">
    <property type="component" value="Unassembled WGS sequence"/>
</dbReference>
<name>A0A1G6GJQ3_9ACTN</name>
<dbReference type="PANTHER" id="PTHR42711:SF5">
    <property type="entry name" value="ABC TRANSPORTER ATP-BINDING PROTEIN NATA"/>
    <property type="match status" value="1"/>
</dbReference>
<feature type="domain" description="ABC transporter" evidence="8">
    <location>
        <begin position="23"/>
        <end position="248"/>
    </location>
</feature>
<dbReference type="EMBL" id="FMYF01000003">
    <property type="protein sequence ID" value="SDB82073.1"/>
    <property type="molecule type" value="Genomic_DNA"/>
</dbReference>
<sequence>MTEHQKIHKIVKAAYAEGVNTVIDIVDLTKSFGRTRALDGLDLSVAEGEVHGFVGPNGAGKSTTLRILLGLLRADGGKATMLGQDPWRDVADLHRRIAYVPGDVNLWPNLTGGEVIDMLGRMRGGISPQRRAEMLERFDLDPTKKARTYSKGNRQKVALVAALASDAELLLLDEPTSGLDPLMERLFRDEVVSVAAQGRTVLLSSHILSEVEALADRISIIRAGRVVETGPLAEMRHLHNTRVRAELARPVQPGALHAVEDLVVDGAQVSFSVDDVHLDEVVAALSSHGIRSLTSEPVSLEELFLSAYGTDAATGLHAPQGTQDPRGTHAAHTPTGAPDDAEPKRALR</sequence>
<evidence type="ECO:0000256" key="1">
    <source>
        <dbReference type="ARBA" id="ARBA00004202"/>
    </source>
</evidence>
<dbReference type="GO" id="GO:0046677">
    <property type="term" value="P:response to antibiotic"/>
    <property type="evidence" value="ECO:0007669"/>
    <property type="project" value="UniProtKB-KW"/>
</dbReference>
<keyword evidence="5 9" id="KW-0067">ATP-binding</keyword>
<comment type="subcellular location">
    <subcellularLocation>
        <location evidence="1">Cell membrane</location>
        <topology evidence="1">Peripheral membrane protein</topology>
    </subcellularLocation>
</comment>
<dbReference type="InterPro" id="IPR027417">
    <property type="entry name" value="P-loop_NTPase"/>
</dbReference>
<dbReference type="CDD" id="cd03230">
    <property type="entry name" value="ABC_DR_subfamily_A"/>
    <property type="match status" value="1"/>
</dbReference>
<dbReference type="Pfam" id="PF00005">
    <property type="entry name" value="ABC_tran"/>
    <property type="match status" value="1"/>
</dbReference>
<dbReference type="PANTHER" id="PTHR42711">
    <property type="entry name" value="ABC TRANSPORTER ATP-BINDING PROTEIN"/>
    <property type="match status" value="1"/>
</dbReference>
<proteinExistence type="inferred from homology"/>
<dbReference type="SUPFAM" id="SSF52540">
    <property type="entry name" value="P-loop containing nucleoside triphosphate hydrolases"/>
    <property type="match status" value="1"/>
</dbReference>
<dbReference type="SMART" id="SM00382">
    <property type="entry name" value="AAA"/>
    <property type="match status" value="1"/>
</dbReference>
<evidence type="ECO:0000256" key="7">
    <source>
        <dbReference type="SAM" id="MobiDB-lite"/>
    </source>
</evidence>
<dbReference type="InterPro" id="IPR003439">
    <property type="entry name" value="ABC_transporter-like_ATP-bd"/>
</dbReference>
<evidence type="ECO:0000256" key="2">
    <source>
        <dbReference type="ARBA" id="ARBA00005417"/>
    </source>
</evidence>
<feature type="region of interest" description="Disordered" evidence="7">
    <location>
        <begin position="315"/>
        <end position="348"/>
    </location>
</feature>
<dbReference type="PROSITE" id="PS00211">
    <property type="entry name" value="ABC_TRANSPORTER_1"/>
    <property type="match status" value="1"/>
</dbReference>
<reference evidence="9 10" key="1">
    <citation type="submission" date="2016-06" db="EMBL/GenBank/DDBJ databases">
        <authorList>
            <person name="Olsen C.W."/>
            <person name="Carey S."/>
            <person name="Hinshaw L."/>
            <person name="Karasin A.I."/>
        </authorList>
    </citation>
    <scope>NUCLEOTIDE SEQUENCE [LARGE SCALE GENOMIC DNA]</scope>
    <source>
        <strain evidence="9 10">LZ-22</strain>
    </source>
</reference>
<evidence type="ECO:0000313" key="9">
    <source>
        <dbReference type="EMBL" id="SDB82073.1"/>
    </source>
</evidence>
<dbReference type="GO" id="GO:0005886">
    <property type="term" value="C:plasma membrane"/>
    <property type="evidence" value="ECO:0007669"/>
    <property type="project" value="UniProtKB-SubCell"/>
</dbReference>
<evidence type="ECO:0000313" key="10">
    <source>
        <dbReference type="Proteomes" id="UP000199086"/>
    </source>
</evidence>
<dbReference type="InterPro" id="IPR003593">
    <property type="entry name" value="AAA+_ATPase"/>
</dbReference>
<protein>
    <submittedName>
        <fullName evidence="9">ABC-2 type transport system ATP-binding protein</fullName>
    </submittedName>
</protein>
<dbReference type="InterPro" id="IPR017871">
    <property type="entry name" value="ABC_transporter-like_CS"/>
</dbReference>
<comment type="similarity">
    <text evidence="2">Belongs to the ABC transporter superfamily.</text>
</comment>
<dbReference type="InterPro" id="IPR050763">
    <property type="entry name" value="ABC_transporter_ATP-binding"/>
</dbReference>
<dbReference type="PROSITE" id="PS50893">
    <property type="entry name" value="ABC_TRANSPORTER_2"/>
    <property type="match status" value="1"/>
</dbReference>
<dbReference type="GO" id="GO:0005524">
    <property type="term" value="F:ATP binding"/>
    <property type="evidence" value="ECO:0007669"/>
    <property type="project" value="UniProtKB-KW"/>
</dbReference>
<keyword evidence="6" id="KW-0046">Antibiotic resistance</keyword>
<evidence type="ECO:0000256" key="6">
    <source>
        <dbReference type="ARBA" id="ARBA00023251"/>
    </source>
</evidence>
<organism evidence="9 10">
    <name type="scientific">Raineyella antarctica</name>
    <dbReference type="NCBI Taxonomy" id="1577474"/>
    <lineage>
        <taxon>Bacteria</taxon>
        <taxon>Bacillati</taxon>
        <taxon>Actinomycetota</taxon>
        <taxon>Actinomycetes</taxon>
        <taxon>Propionibacteriales</taxon>
        <taxon>Propionibacteriaceae</taxon>
        <taxon>Raineyella</taxon>
    </lineage>
</organism>
<evidence type="ECO:0000256" key="3">
    <source>
        <dbReference type="ARBA" id="ARBA00022448"/>
    </source>
</evidence>
<dbReference type="AlphaFoldDB" id="A0A1G6GJQ3"/>
<accession>A0A1G6GJQ3</accession>
<keyword evidence="3" id="KW-0813">Transport</keyword>
<dbReference type="Gene3D" id="3.40.50.300">
    <property type="entry name" value="P-loop containing nucleotide triphosphate hydrolases"/>
    <property type="match status" value="1"/>
</dbReference>
<keyword evidence="4" id="KW-0547">Nucleotide-binding</keyword>
<dbReference type="GO" id="GO:0016887">
    <property type="term" value="F:ATP hydrolysis activity"/>
    <property type="evidence" value="ECO:0007669"/>
    <property type="project" value="InterPro"/>
</dbReference>
<evidence type="ECO:0000256" key="5">
    <source>
        <dbReference type="ARBA" id="ARBA00022840"/>
    </source>
</evidence>
<gene>
    <name evidence="9" type="ORF">GA0111570_103392</name>
</gene>
<evidence type="ECO:0000259" key="8">
    <source>
        <dbReference type="PROSITE" id="PS50893"/>
    </source>
</evidence>
<dbReference type="STRING" id="1577474.GA0111570_103392"/>
<evidence type="ECO:0000256" key="4">
    <source>
        <dbReference type="ARBA" id="ARBA00022741"/>
    </source>
</evidence>